<keyword evidence="1" id="KW-0472">Membrane</keyword>
<dbReference type="Proteomes" id="UP001385892">
    <property type="component" value="Unassembled WGS sequence"/>
</dbReference>
<name>A0ABU8WE29_9BURK</name>
<keyword evidence="1" id="KW-0812">Transmembrane</keyword>
<accession>A0ABU8WE29</accession>
<evidence type="ECO:0000313" key="3">
    <source>
        <dbReference type="Proteomes" id="UP001385892"/>
    </source>
</evidence>
<comment type="caution">
    <text evidence="2">The sequence shown here is derived from an EMBL/GenBank/DDBJ whole genome shotgun (WGS) entry which is preliminary data.</text>
</comment>
<evidence type="ECO:0000256" key="1">
    <source>
        <dbReference type="SAM" id="Phobius"/>
    </source>
</evidence>
<protein>
    <submittedName>
        <fullName evidence="2">Uncharacterized protein</fullName>
    </submittedName>
</protein>
<feature type="transmembrane region" description="Helical" evidence="1">
    <location>
        <begin position="6"/>
        <end position="28"/>
    </location>
</feature>
<dbReference type="EMBL" id="JBBKZT010000001">
    <property type="protein sequence ID" value="MEJ8845756.1"/>
    <property type="molecule type" value="Genomic_DNA"/>
</dbReference>
<evidence type="ECO:0000313" key="2">
    <source>
        <dbReference type="EMBL" id="MEJ8845756.1"/>
    </source>
</evidence>
<keyword evidence="1" id="KW-1133">Transmembrane helix</keyword>
<gene>
    <name evidence="2" type="ORF">WKW82_03810</name>
</gene>
<proteinExistence type="predicted"/>
<dbReference type="RefSeq" id="WP_340340894.1">
    <property type="nucleotide sequence ID" value="NZ_JBBKZT010000001.1"/>
</dbReference>
<sequence length="52" mass="5734">MKWCRYYTELLGAMGLYAVVLTTSLLALKRVPVEDTGVRIALSLSPTSAFRA</sequence>
<keyword evidence="3" id="KW-1185">Reference proteome</keyword>
<reference evidence="2 3" key="1">
    <citation type="submission" date="2024-03" db="EMBL/GenBank/DDBJ databases">
        <title>Novel species of the genus Variovorax.</title>
        <authorList>
            <person name="Liu Q."/>
            <person name="Xin Y.-H."/>
        </authorList>
    </citation>
    <scope>NUCLEOTIDE SEQUENCE [LARGE SCALE GENOMIC DNA]</scope>
    <source>
        <strain evidence="2 3">KACC 18900</strain>
    </source>
</reference>
<organism evidence="2 3">
    <name type="scientific">Variovorax rhizosphaerae</name>
    <dbReference type="NCBI Taxonomy" id="1836200"/>
    <lineage>
        <taxon>Bacteria</taxon>
        <taxon>Pseudomonadati</taxon>
        <taxon>Pseudomonadota</taxon>
        <taxon>Betaproteobacteria</taxon>
        <taxon>Burkholderiales</taxon>
        <taxon>Comamonadaceae</taxon>
        <taxon>Variovorax</taxon>
    </lineage>
</organism>